<dbReference type="InterPro" id="IPR047655">
    <property type="entry name" value="Transpos_IS630-like"/>
</dbReference>
<dbReference type="GO" id="GO:0003676">
    <property type="term" value="F:nucleic acid binding"/>
    <property type="evidence" value="ECO:0007669"/>
    <property type="project" value="InterPro"/>
</dbReference>
<reference evidence="2" key="1">
    <citation type="submission" date="2020-12" db="EMBL/GenBank/DDBJ databases">
        <title>Clostridium thailandense sp. nov., a novel acetogenic bacterium isolated from peat land soil in Thailand.</title>
        <authorList>
            <person name="Chaikitkaew S."/>
            <person name="Birkeland N.K."/>
        </authorList>
    </citation>
    <scope>NUCLEOTIDE SEQUENCE</scope>
    <source>
        <strain evidence="2">DSM 17425</strain>
    </source>
</reference>
<evidence type="ECO:0000313" key="3">
    <source>
        <dbReference type="Proteomes" id="UP000622687"/>
    </source>
</evidence>
<proteinExistence type="predicted"/>
<dbReference type="NCBIfam" id="NF033545">
    <property type="entry name" value="transpos_IS630"/>
    <property type="match status" value="1"/>
</dbReference>
<dbReference type="PANTHER" id="PTHR46564:SF1">
    <property type="entry name" value="TRANSPOSASE"/>
    <property type="match status" value="1"/>
</dbReference>
<dbReference type="EMBL" id="JAEEGB010000013">
    <property type="protein sequence ID" value="MBI6873427.1"/>
    <property type="molecule type" value="Genomic_DNA"/>
</dbReference>
<dbReference type="InterPro" id="IPR038717">
    <property type="entry name" value="Tc1-like_DDE_dom"/>
</dbReference>
<dbReference type="Proteomes" id="UP000622687">
    <property type="component" value="Unassembled WGS sequence"/>
</dbReference>
<dbReference type="SUPFAM" id="SSF53098">
    <property type="entry name" value="Ribonuclease H-like"/>
    <property type="match status" value="1"/>
</dbReference>
<sequence length="201" mass="22986">MKKNKNALKKMSETLPTLESTDDVVVYALDETSVSVESNNRLSWSPLGHPHVLQKNASHDGVNIIGATEILKGSHAVVDVYNSEKTITSVETIYFLKYLISINPDKMVYVIWDNAKFHTSKAVREFLQFKDEEISVIYLPRYSPYMNPQENIWNWLKSNLYKPAARKSIDELISDISDIFSELNSNQGRIYSLSYASKFLV</sequence>
<comment type="caution">
    <text evidence="2">The sequence shown here is derived from an EMBL/GenBank/DDBJ whole genome shotgun (WGS) entry which is preliminary data.</text>
</comment>
<name>A0A934HYK5_9CLOT</name>
<dbReference type="Pfam" id="PF13358">
    <property type="entry name" value="DDE_3"/>
    <property type="match status" value="1"/>
</dbReference>
<accession>A0A934HYK5</accession>
<dbReference type="InterPro" id="IPR036397">
    <property type="entry name" value="RNaseH_sf"/>
</dbReference>
<protein>
    <submittedName>
        <fullName evidence="2">IS630 family transposase</fullName>
    </submittedName>
</protein>
<gene>
    <name evidence="2" type="ORF">I6U51_12015</name>
</gene>
<dbReference type="InterPro" id="IPR012337">
    <property type="entry name" value="RNaseH-like_sf"/>
</dbReference>
<evidence type="ECO:0000259" key="1">
    <source>
        <dbReference type="Pfam" id="PF13358"/>
    </source>
</evidence>
<keyword evidence="3" id="KW-1185">Reference proteome</keyword>
<organism evidence="2 3">
    <name type="scientific">Clostridium aciditolerans</name>
    <dbReference type="NCBI Taxonomy" id="339861"/>
    <lineage>
        <taxon>Bacteria</taxon>
        <taxon>Bacillati</taxon>
        <taxon>Bacillota</taxon>
        <taxon>Clostridia</taxon>
        <taxon>Eubacteriales</taxon>
        <taxon>Clostridiaceae</taxon>
        <taxon>Clostridium</taxon>
    </lineage>
</organism>
<evidence type="ECO:0000313" key="2">
    <source>
        <dbReference type="EMBL" id="MBI6873427.1"/>
    </source>
</evidence>
<feature type="domain" description="Tc1-like transposase DDE" evidence="1">
    <location>
        <begin position="26"/>
        <end position="172"/>
    </location>
</feature>
<dbReference type="Gene3D" id="3.30.420.10">
    <property type="entry name" value="Ribonuclease H-like superfamily/Ribonuclease H"/>
    <property type="match status" value="1"/>
</dbReference>
<dbReference type="PANTHER" id="PTHR46564">
    <property type="entry name" value="TRANSPOSASE"/>
    <property type="match status" value="1"/>
</dbReference>
<dbReference type="AlphaFoldDB" id="A0A934HYK5"/>